<dbReference type="AlphaFoldDB" id="A0A917M4Y4"/>
<proteinExistence type="predicted"/>
<dbReference type="Proteomes" id="UP000600247">
    <property type="component" value="Unassembled WGS sequence"/>
</dbReference>
<gene>
    <name evidence="1" type="ORF">GCM10010918_40080</name>
</gene>
<name>A0A917M4Y4_9BACL</name>
<dbReference type="RefSeq" id="WP_188890963.1">
    <property type="nucleotide sequence ID" value="NZ_BMHY01000008.1"/>
</dbReference>
<evidence type="ECO:0000313" key="1">
    <source>
        <dbReference type="EMBL" id="GGG79052.1"/>
    </source>
</evidence>
<comment type="caution">
    <text evidence="1">The sequence shown here is derived from an EMBL/GenBank/DDBJ whole genome shotgun (WGS) entry which is preliminary data.</text>
</comment>
<protein>
    <submittedName>
        <fullName evidence="1">Uncharacterized protein</fullName>
    </submittedName>
</protein>
<dbReference type="EMBL" id="BMHY01000008">
    <property type="protein sequence ID" value="GGG79052.1"/>
    <property type="molecule type" value="Genomic_DNA"/>
</dbReference>
<evidence type="ECO:0000313" key="2">
    <source>
        <dbReference type="Proteomes" id="UP000600247"/>
    </source>
</evidence>
<reference evidence="1 2" key="1">
    <citation type="journal article" date="2014" name="Int. J. Syst. Evol. Microbiol.">
        <title>Complete genome sequence of Corynebacterium casei LMG S-19264T (=DSM 44701T), isolated from a smear-ripened cheese.</title>
        <authorList>
            <consortium name="US DOE Joint Genome Institute (JGI-PGF)"/>
            <person name="Walter F."/>
            <person name="Albersmeier A."/>
            <person name="Kalinowski J."/>
            <person name="Ruckert C."/>
        </authorList>
    </citation>
    <scope>NUCLEOTIDE SEQUENCE [LARGE SCALE GENOMIC DNA]</scope>
    <source>
        <strain evidence="1 2">CGMCC 1.15286</strain>
    </source>
</reference>
<keyword evidence="2" id="KW-1185">Reference proteome</keyword>
<accession>A0A917M4Y4</accession>
<sequence>MRDHYYAAEKLAGYRQAELEELAHKAALIQESRTAACPCAACVQQEAAARGTGWRRRLGVLIARLLGKR</sequence>
<organism evidence="1 2">
    <name type="scientific">Paenibacillus radicis</name>
    <name type="common">ex Gao et al. 2016</name>
    <dbReference type="NCBI Taxonomy" id="1737354"/>
    <lineage>
        <taxon>Bacteria</taxon>
        <taxon>Bacillati</taxon>
        <taxon>Bacillota</taxon>
        <taxon>Bacilli</taxon>
        <taxon>Bacillales</taxon>
        <taxon>Paenibacillaceae</taxon>
        <taxon>Paenibacillus</taxon>
    </lineage>
</organism>